<accession>A0A0H2SA94</accession>
<name>A0A0H2SA94_9AGAM</name>
<dbReference type="InParanoid" id="A0A0H2SA94"/>
<dbReference type="AlphaFoldDB" id="A0A0H2SA94"/>
<dbReference type="OrthoDB" id="6423603at2759"/>
<dbReference type="InterPro" id="IPR023393">
    <property type="entry name" value="START-like_dom_sf"/>
</dbReference>
<dbReference type="STRING" id="27342.A0A0H2SA94"/>
<gene>
    <name evidence="3" type="ORF">SCHPADRAFT_919034</name>
</gene>
<dbReference type="SUPFAM" id="SSF55961">
    <property type="entry name" value="Bet v1-like"/>
    <property type="match status" value="1"/>
</dbReference>
<dbReference type="PANTHER" id="PTHR40370">
    <property type="entry name" value="EXPRESSED PROTEIN"/>
    <property type="match status" value="1"/>
</dbReference>
<evidence type="ECO:0000256" key="1">
    <source>
        <dbReference type="SAM" id="MobiDB-lite"/>
    </source>
</evidence>
<proteinExistence type="predicted"/>
<dbReference type="PANTHER" id="PTHR40370:SF1">
    <property type="entry name" value="DUF3074 DOMAIN-CONTAINING PROTEIN"/>
    <property type="match status" value="1"/>
</dbReference>
<protein>
    <recommendedName>
        <fullName evidence="2">DUF3074 domain-containing protein</fullName>
    </recommendedName>
</protein>
<feature type="domain" description="DUF3074" evidence="2">
    <location>
        <begin position="65"/>
        <end position="231"/>
    </location>
</feature>
<feature type="compositionally biased region" description="Low complexity" evidence="1">
    <location>
        <begin position="251"/>
        <end position="260"/>
    </location>
</feature>
<dbReference type="EMBL" id="KQ085893">
    <property type="protein sequence ID" value="KLO18628.1"/>
    <property type="molecule type" value="Genomic_DNA"/>
</dbReference>
<dbReference type="Gene3D" id="3.30.530.20">
    <property type="match status" value="1"/>
</dbReference>
<reference evidence="3 4" key="1">
    <citation type="submission" date="2015-04" db="EMBL/GenBank/DDBJ databases">
        <title>Complete genome sequence of Schizopora paradoxa KUC8140, a cosmopolitan wood degrader in East Asia.</title>
        <authorList>
            <consortium name="DOE Joint Genome Institute"/>
            <person name="Min B."/>
            <person name="Park H."/>
            <person name="Jang Y."/>
            <person name="Kim J.-J."/>
            <person name="Kim K.H."/>
            <person name="Pangilinan J."/>
            <person name="Lipzen A."/>
            <person name="Riley R."/>
            <person name="Grigoriev I.V."/>
            <person name="Spatafora J.W."/>
            <person name="Choi I.-G."/>
        </authorList>
    </citation>
    <scope>NUCLEOTIDE SEQUENCE [LARGE SCALE GENOMIC DNA]</scope>
    <source>
        <strain evidence="3 4">KUC8140</strain>
    </source>
</reference>
<evidence type="ECO:0000313" key="4">
    <source>
        <dbReference type="Proteomes" id="UP000053477"/>
    </source>
</evidence>
<dbReference type="Pfam" id="PF11274">
    <property type="entry name" value="DUF3074"/>
    <property type="match status" value="1"/>
</dbReference>
<dbReference type="InterPro" id="IPR024500">
    <property type="entry name" value="DUF3074"/>
</dbReference>
<organism evidence="3 4">
    <name type="scientific">Schizopora paradoxa</name>
    <dbReference type="NCBI Taxonomy" id="27342"/>
    <lineage>
        <taxon>Eukaryota</taxon>
        <taxon>Fungi</taxon>
        <taxon>Dikarya</taxon>
        <taxon>Basidiomycota</taxon>
        <taxon>Agaricomycotina</taxon>
        <taxon>Agaricomycetes</taxon>
        <taxon>Hymenochaetales</taxon>
        <taxon>Schizoporaceae</taxon>
        <taxon>Schizopora</taxon>
    </lineage>
</organism>
<feature type="region of interest" description="Disordered" evidence="1">
    <location>
        <begin position="241"/>
        <end position="260"/>
    </location>
</feature>
<evidence type="ECO:0000313" key="3">
    <source>
        <dbReference type="EMBL" id="KLO18628.1"/>
    </source>
</evidence>
<evidence type="ECO:0000259" key="2">
    <source>
        <dbReference type="Pfam" id="PF11274"/>
    </source>
</evidence>
<sequence length="260" mass="29095">MLLPCGVKLNATPVKPSELPPEDKVIQAGRELIEATLNWKSNGTFAKGVVTGYVHPKDADDDQPWFCRASEHSAEEASFDEFWFGLGTNKPEHEKKFVHVVDEVVQLKKISDTVAIWSIHYHFAPPISNRAFTVAQFIHLDLTSTKRTGFVVSIPVDVHTDDTDAELAKLDFKGVRGRYVSVERIQERDDGKVEWRMATSSTPGGNIPNFIVQKSTPGQVANDVPMFLKWLHSDREYFKNGIESSHEEPEAAAPVEQPAQ</sequence>
<keyword evidence="4" id="KW-1185">Reference proteome</keyword>
<dbReference type="Proteomes" id="UP000053477">
    <property type="component" value="Unassembled WGS sequence"/>
</dbReference>